<dbReference type="Gene3D" id="2.70.150.10">
    <property type="entry name" value="Calcium-transporting ATPase, cytoplasmic transduction domain A"/>
    <property type="match status" value="1"/>
</dbReference>
<feature type="compositionally biased region" description="Low complexity" evidence="8">
    <location>
        <begin position="513"/>
        <end position="532"/>
    </location>
</feature>
<dbReference type="OrthoDB" id="377733at2759"/>
<keyword evidence="5 9" id="KW-1133">Transmembrane helix</keyword>
<dbReference type="RefSeq" id="XP_004995248.1">
    <property type="nucleotide sequence ID" value="XM_004995191.1"/>
</dbReference>
<dbReference type="PROSITE" id="PS00154">
    <property type="entry name" value="ATPASE_E1_E2"/>
    <property type="match status" value="1"/>
</dbReference>
<dbReference type="SUPFAM" id="SSF81653">
    <property type="entry name" value="Calcium ATPase, transduction domain A"/>
    <property type="match status" value="1"/>
</dbReference>
<evidence type="ECO:0000256" key="5">
    <source>
        <dbReference type="ARBA" id="ARBA00022989"/>
    </source>
</evidence>
<feature type="region of interest" description="Disordered" evidence="8">
    <location>
        <begin position="1032"/>
        <end position="1054"/>
    </location>
</feature>
<evidence type="ECO:0000256" key="2">
    <source>
        <dbReference type="ARBA" id="ARBA00022692"/>
    </source>
</evidence>
<reference evidence="12" key="1">
    <citation type="submission" date="2009-08" db="EMBL/GenBank/DDBJ databases">
        <title>Annotation of Salpingoeca rosetta.</title>
        <authorList>
            <consortium name="The Broad Institute Genome Sequencing Platform"/>
            <person name="Russ C."/>
            <person name="Cuomo C."/>
            <person name="Burger G."/>
            <person name="Gray M.W."/>
            <person name="Holland P.W.H."/>
            <person name="King N."/>
            <person name="Lang F.B.F."/>
            <person name="Roger A.J."/>
            <person name="Ruiz-Trillo I."/>
            <person name="Young S.K."/>
            <person name="Zeng Q."/>
            <person name="Gargeya S."/>
            <person name="Alvarado L."/>
            <person name="Berlin A."/>
            <person name="Chapman S.B."/>
            <person name="Chen Z."/>
            <person name="Freedman E."/>
            <person name="Gellesch M."/>
            <person name="Goldberg J."/>
            <person name="Griggs A."/>
            <person name="Gujja S."/>
            <person name="Heilman E."/>
            <person name="Heiman D."/>
            <person name="Howarth C."/>
            <person name="Mehta T."/>
            <person name="Neiman D."/>
            <person name="Pearson M."/>
            <person name="Roberts A."/>
            <person name="Saif S."/>
            <person name="Shea T."/>
            <person name="Shenoy N."/>
            <person name="Sisk P."/>
            <person name="Stolte C."/>
            <person name="Sykes S."/>
            <person name="White J."/>
            <person name="Yandava C."/>
            <person name="Haas B."/>
            <person name="Nusbaum C."/>
            <person name="Birren B."/>
        </authorList>
    </citation>
    <scope>NUCLEOTIDE SEQUENCE [LARGE SCALE GENOMIC DNA]</scope>
    <source>
        <strain evidence="12">ATCC 50818</strain>
    </source>
</reference>
<dbReference type="OMA" id="AISTHRH"/>
<evidence type="ECO:0000259" key="11">
    <source>
        <dbReference type="Pfam" id="PF16212"/>
    </source>
</evidence>
<dbReference type="InterPro" id="IPR032630">
    <property type="entry name" value="P_typ_ATPase_c"/>
</dbReference>
<feature type="coiled-coil region" evidence="7">
    <location>
        <begin position="811"/>
        <end position="845"/>
    </location>
</feature>
<dbReference type="InterPro" id="IPR001757">
    <property type="entry name" value="P_typ_ATPase"/>
</dbReference>
<evidence type="ECO:0000256" key="6">
    <source>
        <dbReference type="ARBA" id="ARBA00023136"/>
    </source>
</evidence>
<protein>
    <submittedName>
        <fullName evidence="12">Uncharacterized protein</fullName>
    </submittedName>
</protein>
<dbReference type="GO" id="GO:0005783">
    <property type="term" value="C:endoplasmic reticulum"/>
    <property type="evidence" value="ECO:0007669"/>
    <property type="project" value="TreeGrafter"/>
</dbReference>
<dbReference type="NCBIfam" id="TIGR01494">
    <property type="entry name" value="ATPase_P-type"/>
    <property type="match status" value="1"/>
</dbReference>
<organism evidence="13">
    <name type="scientific">Salpingoeca rosetta (strain ATCC 50818 / BSB-021)</name>
    <dbReference type="NCBI Taxonomy" id="946362"/>
    <lineage>
        <taxon>Eukaryota</taxon>
        <taxon>Choanoflagellata</taxon>
        <taxon>Craspedida</taxon>
        <taxon>Salpingoecidae</taxon>
        <taxon>Salpingoeca</taxon>
    </lineage>
</organism>
<keyword evidence="4" id="KW-0460">Magnesium</keyword>
<dbReference type="PANTHER" id="PTHR24092:SF175">
    <property type="entry name" value="PHOSPHOLIPID-TRANSPORTING ATPASE"/>
    <property type="match status" value="1"/>
</dbReference>
<dbReference type="InterPro" id="IPR023298">
    <property type="entry name" value="ATPase_P-typ_TM_dom_sf"/>
</dbReference>
<feature type="transmembrane region" description="Helical" evidence="9">
    <location>
        <begin position="1262"/>
        <end position="1282"/>
    </location>
</feature>
<dbReference type="Gene3D" id="3.40.1110.10">
    <property type="entry name" value="Calcium-transporting ATPase, cytoplasmic domain N"/>
    <property type="match status" value="1"/>
</dbReference>
<dbReference type="Pfam" id="PF13246">
    <property type="entry name" value="Cation_ATPase"/>
    <property type="match status" value="1"/>
</dbReference>
<keyword evidence="7" id="KW-0175">Coiled coil</keyword>
<dbReference type="Proteomes" id="UP000007799">
    <property type="component" value="Unassembled WGS sequence"/>
</dbReference>
<feature type="compositionally biased region" description="Gly residues" evidence="8">
    <location>
        <begin position="1039"/>
        <end position="1051"/>
    </location>
</feature>
<evidence type="ECO:0000256" key="9">
    <source>
        <dbReference type="SAM" id="Phobius"/>
    </source>
</evidence>
<feature type="region of interest" description="Disordered" evidence="8">
    <location>
        <begin position="933"/>
        <end position="961"/>
    </location>
</feature>
<evidence type="ECO:0000256" key="7">
    <source>
        <dbReference type="SAM" id="Coils"/>
    </source>
</evidence>
<dbReference type="GO" id="GO:0140326">
    <property type="term" value="F:ATPase-coupled intramembrane lipid transporter activity"/>
    <property type="evidence" value="ECO:0007669"/>
    <property type="project" value="TreeGrafter"/>
</dbReference>
<comment type="subcellular location">
    <subcellularLocation>
        <location evidence="1">Membrane</location>
        <topology evidence="1">Multi-pass membrane protein</topology>
    </subcellularLocation>
</comment>
<dbReference type="InterPro" id="IPR023299">
    <property type="entry name" value="ATPase_P-typ_cyto_dom_N"/>
</dbReference>
<dbReference type="GO" id="GO:0005524">
    <property type="term" value="F:ATP binding"/>
    <property type="evidence" value="ECO:0007669"/>
    <property type="project" value="InterPro"/>
</dbReference>
<dbReference type="EMBL" id="GL832962">
    <property type="protein sequence ID" value="EGD82884.1"/>
    <property type="molecule type" value="Genomic_DNA"/>
</dbReference>
<feature type="transmembrane region" description="Helical" evidence="9">
    <location>
        <begin position="1180"/>
        <end position="1201"/>
    </location>
</feature>
<keyword evidence="13" id="KW-1185">Reference proteome</keyword>
<feature type="region of interest" description="Disordered" evidence="8">
    <location>
        <begin position="621"/>
        <end position="640"/>
    </location>
</feature>
<evidence type="ECO:0000313" key="12">
    <source>
        <dbReference type="EMBL" id="EGD82884.1"/>
    </source>
</evidence>
<feature type="domain" description="P-type ATPase N-terminal" evidence="10">
    <location>
        <begin position="32"/>
        <end position="87"/>
    </location>
</feature>
<dbReference type="PANTHER" id="PTHR24092">
    <property type="entry name" value="PROBABLE PHOSPHOLIPID-TRANSPORTING ATPASE"/>
    <property type="match status" value="1"/>
</dbReference>
<dbReference type="Pfam" id="PF16209">
    <property type="entry name" value="PhoLip_ATPase_N"/>
    <property type="match status" value="1"/>
</dbReference>
<feature type="compositionally biased region" description="Basic and acidic residues" evidence="8">
    <location>
        <begin position="536"/>
        <end position="549"/>
    </location>
</feature>
<dbReference type="GO" id="GO:0016887">
    <property type="term" value="F:ATP hydrolysis activity"/>
    <property type="evidence" value="ECO:0007669"/>
    <property type="project" value="InterPro"/>
</dbReference>
<dbReference type="InterPro" id="IPR023214">
    <property type="entry name" value="HAD_sf"/>
</dbReference>
<dbReference type="InParanoid" id="F2U5U3"/>
<dbReference type="InterPro" id="IPR008250">
    <property type="entry name" value="ATPase_P-typ_transduc_dom_A_sf"/>
</dbReference>
<feature type="transmembrane region" description="Helical" evidence="9">
    <location>
        <begin position="1294"/>
        <end position="1317"/>
    </location>
</feature>
<proteinExistence type="predicted"/>
<feature type="compositionally biased region" description="Polar residues" evidence="8">
    <location>
        <begin position="936"/>
        <end position="953"/>
    </location>
</feature>
<dbReference type="GO" id="GO:0005886">
    <property type="term" value="C:plasma membrane"/>
    <property type="evidence" value="ECO:0007669"/>
    <property type="project" value="TreeGrafter"/>
</dbReference>
<accession>F2U5U3</accession>
<dbReference type="Gene3D" id="3.40.50.1000">
    <property type="entry name" value="HAD superfamily/HAD-like"/>
    <property type="match status" value="1"/>
</dbReference>
<dbReference type="GeneID" id="16075829"/>
<evidence type="ECO:0000256" key="3">
    <source>
        <dbReference type="ARBA" id="ARBA00022723"/>
    </source>
</evidence>
<evidence type="ECO:0000259" key="10">
    <source>
        <dbReference type="Pfam" id="PF16209"/>
    </source>
</evidence>
<keyword evidence="6 9" id="KW-0472">Membrane</keyword>
<dbReference type="GO" id="GO:0046872">
    <property type="term" value="F:metal ion binding"/>
    <property type="evidence" value="ECO:0007669"/>
    <property type="project" value="UniProtKB-KW"/>
</dbReference>
<evidence type="ECO:0000256" key="1">
    <source>
        <dbReference type="ARBA" id="ARBA00004141"/>
    </source>
</evidence>
<evidence type="ECO:0000313" key="13">
    <source>
        <dbReference type="Proteomes" id="UP000007799"/>
    </source>
</evidence>
<dbReference type="Pfam" id="PF16212">
    <property type="entry name" value="PhoLip_ATPase_C"/>
    <property type="match status" value="1"/>
</dbReference>
<keyword evidence="2 9" id="KW-0812">Transmembrane</keyword>
<keyword evidence="3" id="KW-0479">Metal-binding</keyword>
<feature type="transmembrane region" description="Helical" evidence="9">
    <location>
        <begin position="1337"/>
        <end position="1356"/>
    </location>
</feature>
<evidence type="ECO:0000256" key="4">
    <source>
        <dbReference type="ARBA" id="ARBA00022842"/>
    </source>
</evidence>
<dbReference type="STRING" id="946362.F2U5U3"/>
<dbReference type="InterPro" id="IPR036412">
    <property type="entry name" value="HAD-like_sf"/>
</dbReference>
<feature type="transmembrane region" description="Helical" evidence="9">
    <location>
        <begin position="72"/>
        <end position="100"/>
    </location>
</feature>
<feature type="region of interest" description="Disordered" evidence="8">
    <location>
        <begin position="1"/>
        <end position="33"/>
    </location>
</feature>
<feature type="domain" description="P-type ATPase C-terminal" evidence="11">
    <location>
        <begin position="1117"/>
        <end position="1366"/>
    </location>
</feature>
<dbReference type="eggNOG" id="KOG0206">
    <property type="taxonomic scope" value="Eukaryota"/>
</dbReference>
<dbReference type="GO" id="GO:0045332">
    <property type="term" value="P:phospholipid translocation"/>
    <property type="evidence" value="ECO:0007669"/>
    <property type="project" value="TreeGrafter"/>
</dbReference>
<dbReference type="SUPFAM" id="SSF56784">
    <property type="entry name" value="HAD-like"/>
    <property type="match status" value="2"/>
</dbReference>
<dbReference type="SUPFAM" id="SSF81660">
    <property type="entry name" value="Metal cation-transporting ATPase, ATP-binding domain N"/>
    <property type="match status" value="1"/>
</dbReference>
<feature type="transmembrane region" description="Helical" evidence="9">
    <location>
        <begin position="1231"/>
        <end position="1256"/>
    </location>
</feature>
<dbReference type="InterPro" id="IPR018303">
    <property type="entry name" value="ATPase_P-typ_P_site"/>
</dbReference>
<feature type="compositionally biased region" description="Low complexity" evidence="8">
    <location>
        <begin position="442"/>
        <end position="456"/>
    </location>
</feature>
<sequence length="1407" mass="154579">MAGAAGDDGHGPRAVKAQPLSEDEATSPGSRRSEYCDNRVITSKYTLLTFLPINLFEQFRRAANFYFLTMMIIAYIPGVAVIAPITSVLPLVFVIGVTAIKQAYEDYRRHRADAEINLRKTRILDNQGQHHDINYQDVRVGDIVKVLDGEEFPCDLVLLSSSIASHDCFITTANLDGEATLKVRYCPQLLHNESWSELISGALSVECSAPDPHLYEFDGTVHRTRPGEQREETESIGIKQLLLKGARLRNTDYIYGLAVYTGKDSKTALNQPKARFKFSTVERRLNFFLAFYFVFLLIMCTLSVLVHLSWIDKERRFWPIFAQDETTTVGDNAKSWLSFMLLYNWVIPISLYVTMELQKLAGSFLIGWDVDMYDPVQDEPAQARTSDLMEDVGQINYVFADKTGTLTENEMVFKHCNIGDTCLSVEGYYERLAVQPLPSRHSASTPSSVVPSTAASFSGGAISTHRHHDQDQDQYANGGAWTGRGRGGGGSSGRHGSQLYLESPTQSPHRHTAPSSSTTRTAAATTTAPPAALSRVDVRASRSSTERAMRGGSTTHAHVHRGSVNNGDGREHGMVDGEAADLGDGEFADRSLSRVALLGGGNGDDDDDGDGGGLEEVAMTSSQLSHDDMPDTAAGSTSTPATDVTSVMARADVIAFFECLAVCHTVTIEYEGVVAADGSTVRQRKLAASSPDEEALVQAAEMHQVGFKLEERTDKKMSISHNGNLLTYQIIHVLEFDSKRKRMSVLVRDDRGRVRLLLKGADSAVLPRTNAAHAHALNEERQRYAACQLCLDHYSRKGLRTLVVASRTFTQEEADAILPALQKANESLENRKKKLNALYNKLETNLTLLGVTAVEDRLQDGVPDTIVKIREAQIALWVLTGDKVQTAINISISAGHFTADHPRLKAISIKDPRECKRVLLKFYRRVEAMLAGNSDEAPSSPSSAYGTLPSVPSTRDRPSADQGSTAMVALILDDVTLAVALKHHASLFRALSMRCRAVLCCRLSPAQKAAVVRLVKTGAVVMGDDMSLGTNLHASNSGNGTGNGNGNGGERTAGAAAAAASGSGGVGVGDDSDSFSPPAVAAAPITLAIGDGANDVAMIREAHIGVGITGKEGRQAARTSDYSLARFRFLARLLLVHGHYSYWRMAYTVQYFFYKNLIYILPFIYFGPRTLFSAQTLYEQWLLTFWSVLFTSLPILCFGIFEQDIDAPLLMSHPRTYAVFSGNRILTWRRFAIWTLTAIWHGSVAYFGMTLLLSSMRPGVTLWWLGTAIYTLLLLLVTLKIATDTRNWTWITHVCTWGSLVVFVGFVLYSQGVPLVFGSGTTPGIFWSALNLWGTDYYWGALVVLVVVAMLPDYLFGFARRIFFPTYVQQLQAREWQRKYNGNYACVASCLQRSQEREGLRASFTPP</sequence>
<dbReference type="SUPFAM" id="SSF81665">
    <property type="entry name" value="Calcium ATPase, transmembrane domain M"/>
    <property type="match status" value="1"/>
</dbReference>
<dbReference type="KEGG" id="sre:PTSG_12035"/>
<feature type="compositionally biased region" description="Gly residues" evidence="8">
    <location>
        <begin position="480"/>
        <end position="493"/>
    </location>
</feature>
<evidence type="ECO:0000256" key="8">
    <source>
        <dbReference type="SAM" id="MobiDB-lite"/>
    </source>
</evidence>
<dbReference type="InterPro" id="IPR032631">
    <property type="entry name" value="P-type_ATPase_N"/>
</dbReference>
<name>F2U5U3_SALR5</name>
<feature type="region of interest" description="Disordered" evidence="8">
    <location>
        <begin position="439"/>
        <end position="584"/>
    </location>
</feature>
<gene>
    <name evidence="12" type="ORF">PTSG_12035</name>
</gene>
<feature type="transmembrane region" description="Helical" evidence="9">
    <location>
        <begin position="285"/>
        <end position="311"/>
    </location>
</feature>